<dbReference type="EMBL" id="LJNI01000090">
    <property type="protein sequence ID" value="KPJ72223.1"/>
    <property type="molecule type" value="Genomic_DNA"/>
</dbReference>
<reference evidence="1 2" key="1">
    <citation type="journal article" date="2015" name="Microbiome">
        <title>Genomic resolution of linkages in carbon, nitrogen, and sulfur cycling among widespread estuary sediment bacteria.</title>
        <authorList>
            <person name="Baker B.J."/>
            <person name="Lazar C.S."/>
            <person name="Teske A.P."/>
            <person name="Dick G.J."/>
        </authorList>
    </citation>
    <scope>NUCLEOTIDE SEQUENCE [LARGE SCALE GENOMIC DNA]</scope>
    <source>
        <strain evidence="1">DG_78</strain>
    </source>
</reference>
<evidence type="ECO:0000313" key="1">
    <source>
        <dbReference type="EMBL" id="KPJ72223.1"/>
    </source>
</evidence>
<sequence>MHIPLGFLKKLVLNIFLCCLNLDYNSRKVFNQKSIDDTHDYRAEKDKHFLTGYIKAIETHWETEYESEYDTVKPPGI</sequence>
<organism evidence="1 2">
    <name type="scientific">candidate division TA06 bacterium DG_78</name>
    <dbReference type="NCBI Taxonomy" id="1703772"/>
    <lineage>
        <taxon>Bacteria</taxon>
        <taxon>Bacteria division TA06</taxon>
    </lineage>
</organism>
<gene>
    <name evidence="1" type="ORF">AMJ52_07050</name>
</gene>
<dbReference type="AlphaFoldDB" id="A0A0S7YCQ5"/>
<accession>A0A0S7YCQ5</accession>
<evidence type="ECO:0000313" key="2">
    <source>
        <dbReference type="Proteomes" id="UP000051012"/>
    </source>
</evidence>
<proteinExistence type="predicted"/>
<name>A0A0S7YCQ5_UNCT6</name>
<dbReference type="Proteomes" id="UP000051012">
    <property type="component" value="Unassembled WGS sequence"/>
</dbReference>
<protein>
    <submittedName>
        <fullName evidence="1">Uncharacterized protein</fullName>
    </submittedName>
</protein>
<comment type="caution">
    <text evidence="1">The sequence shown here is derived from an EMBL/GenBank/DDBJ whole genome shotgun (WGS) entry which is preliminary data.</text>
</comment>